<organism evidence="1 2">
    <name type="scientific">Acidithiobacillus ferridurans</name>
    <dbReference type="NCBI Taxonomy" id="1232575"/>
    <lineage>
        <taxon>Bacteria</taxon>
        <taxon>Pseudomonadati</taxon>
        <taxon>Pseudomonadota</taxon>
        <taxon>Acidithiobacillia</taxon>
        <taxon>Acidithiobacillales</taxon>
        <taxon>Acidithiobacillaceae</taxon>
        <taxon>Acidithiobacillus</taxon>
    </lineage>
</organism>
<dbReference type="EMBL" id="AP018795">
    <property type="protein sequence ID" value="BBF66166.1"/>
    <property type="molecule type" value="Genomic_DNA"/>
</dbReference>
<dbReference type="SUPFAM" id="SSF51713">
    <property type="entry name" value="tRNA-guanine transglycosylase"/>
    <property type="match status" value="1"/>
</dbReference>
<dbReference type="Proteomes" id="UP000280188">
    <property type="component" value="Chromosome"/>
</dbReference>
<protein>
    <submittedName>
        <fullName evidence="1">Uncharacterized protein</fullName>
    </submittedName>
</protein>
<proteinExistence type="predicted"/>
<dbReference type="GO" id="GO:0006400">
    <property type="term" value="P:tRNA modification"/>
    <property type="evidence" value="ECO:0007669"/>
    <property type="project" value="InterPro"/>
</dbReference>
<dbReference type="InterPro" id="IPR036511">
    <property type="entry name" value="TGT-like_sf"/>
</dbReference>
<sequence>MMAVSRPAELQIGEKSLPLPVYFPSISSVKTPLRPHDYLQVLSSLVGLNGQYLVSAFDLAVIESPENAVQMLQASRDAGAVTLMDSGNYESFWKDAQGSWAQTTFHRMLGAFPCDLAFGFDEQQPPDDADEHVALVVARWRSDQAAAGVCRVVPIIHATAEALPALCAAVALETGVPMLAVPERRLGDGVIERACAVRAIRGELDKLGRYVALHLLGTGNPISIALYAAMGADSFDGLEWCQTVVDHDTALLYHLSQADFFTGQTAWADAKLSFQARTLAHNLEFYAGWMHRLRAAMAAGNVVDFCRHNFPVRAFQQCAPAFEWSAS</sequence>
<name>A0A2Z6IL63_ACIFI</name>
<reference evidence="1 2" key="1">
    <citation type="journal article" date="2018" name="Microbiol. Resour. Announc.">
        <title>Complete Genome Sequence of Acidithiobacillus ferridurans JCM 18981.</title>
        <authorList>
            <person name="Miyauchi T."/>
            <person name="Kouzuma A."/>
            <person name="Abe T."/>
            <person name="Watanabe K."/>
        </authorList>
    </citation>
    <scope>NUCLEOTIDE SEQUENCE [LARGE SCALE GENOMIC DNA]</scope>
    <source>
        <strain evidence="2">ATCC 33020 / DSM 29468 / JCM 18981 / 11Fe</strain>
    </source>
</reference>
<gene>
    <name evidence="1" type="ORF">AFERRID_23840</name>
</gene>
<dbReference type="RefSeq" id="WP_126605271.1">
    <property type="nucleotide sequence ID" value="NZ_AP018795.1"/>
</dbReference>
<dbReference type="Gene3D" id="3.20.20.105">
    <property type="entry name" value="Queuine tRNA-ribosyltransferase-like"/>
    <property type="match status" value="1"/>
</dbReference>
<dbReference type="AlphaFoldDB" id="A0A2Z6IL63"/>
<dbReference type="KEGG" id="afj:AFERRID_23840"/>
<accession>A0A2Z6IL63</accession>
<keyword evidence="2" id="KW-1185">Reference proteome</keyword>
<evidence type="ECO:0000313" key="1">
    <source>
        <dbReference type="EMBL" id="BBF66166.1"/>
    </source>
</evidence>
<evidence type="ECO:0000313" key="2">
    <source>
        <dbReference type="Proteomes" id="UP000280188"/>
    </source>
</evidence>